<keyword evidence="6 7" id="KW-0472">Membrane</keyword>
<gene>
    <name evidence="10" type="ORF">C7R54_00360</name>
</gene>
<dbReference type="Pfam" id="PF00528">
    <property type="entry name" value="BPD_transp_1"/>
    <property type="match status" value="1"/>
</dbReference>
<dbReference type="AlphaFoldDB" id="A0A4Q1HPH9"/>
<evidence type="ECO:0000256" key="6">
    <source>
        <dbReference type="ARBA" id="ARBA00023136"/>
    </source>
</evidence>
<evidence type="ECO:0000256" key="3">
    <source>
        <dbReference type="ARBA" id="ARBA00022475"/>
    </source>
</evidence>
<feature type="transmembrane region" description="Helical" evidence="7">
    <location>
        <begin position="195"/>
        <end position="214"/>
    </location>
</feature>
<sequence length="284" mass="30211">MKPSSLFKPGFRSGGKPHDARGPAQAAPPALRPKATLPGQKLLGPLLVLVAWAVATGGGWIAPDRLPAPRQVLDAFTEMLSSGYLQENLLISLVRAGLGLAYGVVAGVALAFIAGLSRPGDALFDGLIQVKRAIPNLALIPLFIMWLGIGEAMKIVIIALGVLVPIYINTHAALRDIDLRYVELAESVALTRTQFLRYIVIPGCTPGFFVGLRLAATHAWTALVVVETINATSGIGYMITQARIYGQMEIVIAGLVVYGVLGFGTDALIRALQKKVLSWRLSIA</sequence>
<feature type="transmembrane region" description="Helical" evidence="7">
    <location>
        <begin position="89"/>
        <end position="113"/>
    </location>
</feature>
<dbReference type="InterPro" id="IPR035906">
    <property type="entry name" value="MetI-like_sf"/>
</dbReference>
<dbReference type="GO" id="GO:0005886">
    <property type="term" value="C:plasma membrane"/>
    <property type="evidence" value="ECO:0007669"/>
    <property type="project" value="UniProtKB-SubCell"/>
</dbReference>
<keyword evidence="4 7" id="KW-0812">Transmembrane</keyword>
<dbReference type="GO" id="GO:0042918">
    <property type="term" value="P:alkanesulfonate transmembrane transport"/>
    <property type="evidence" value="ECO:0007669"/>
    <property type="project" value="UniProtKB-ARBA"/>
</dbReference>
<dbReference type="Proteomes" id="UP000290849">
    <property type="component" value="Unassembled WGS sequence"/>
</dbReference>
<dbReference type="PANTHER" id="PTHR30151">
    <property type="entry name" value="ALKANE SULFONATE ABC TRANSPORTER-RELATED, MEMBRANE SUBUNIT"/>
    <property type="match status" value="1"/>
</dbReference>
<feature type="domain" description="ABC transmembrane type-1" evidence="9">
    <location>
        <begin position="85"/>
        <end position="269"/>
    </location>
</feature>
<evidence type="ECO:0000256" key="4">
    <source>
        <dbReference type="ARBA" id="ARBA00022692"/>
    </source>
</evidence>
<dbReference type="EMBL" id="PYAL01000001">
    <property type="protein sequence ID" value="RXN92256.1"/>
    <property type="molecule type" value="Genomic_DNA"/>
</dbReference>
<name>A0A4Q1HPH9_9BURK</name>
<dbReference type="FunFam" id="1.10.3720.10:FF:000003">
    <property type="entry name" value="Aliphatic sulfonate ABC transporter permease"/>
    <property type="match status" value="1"/>
</dbReference>
<evidence type="ECO:0000256" key="5">
    <source>
        <dbReference type="ARBA" id="ARBA00022989"/>
    </source>
</evidence>
<keyword evidence="2 7" id="KW-0813">Transport</keyword>
<dbReference type="SUPFAM" id="SSF161098">
    <property type="entry name" value="MetI-like"/>
    <property type="match status" value="1"/>
</dbReference>
<dbReference type="OrthoDB" id="8138334at2"/>
<keyword evidence="11" id="KW-1185">Reference proteome</keyword>
<dbReference type="RefSeq" id="WP_129148218.1">
    <property type="nucleotide sequence ID" value="NZ_JBHSDO010000016.1"/>
</dbReference>
<comment type="subcellular location">
    <subcellularLocation>
        <location evidence="1 7">Cell membrane</location>
        <topology evidence="1 7">Multi-pass membrane protein</topology>
    </subcellularLocation>
</comment>
<feature type="transmembrane region" description="Helical" evidence="7">
    <location>
        <begin position="42"/>
        <end position="62"/>
    </location>
</feature>
<evidence type="ECO:0000259" key="9">
    <source>
        <dbReference type="PROSITE" id="PS50928"/>
    </source>
</evidence>
<reference evidence="10 11" key="1">
    <citation type="journal article" date="2017" name="Int. J. Syst. Evol. Microbiol.">
        <title>Achromobacter aloeverae sp. nov., isolated from the root of Aloe vera (L.) Burm.f.</title>
        <authorList>
            <person name="Kuncharoen N."/>
            <person name="Muramatsu Y."/>
            <person name="Shibata C."/>
            <person name="Kamakura Y."/>
            <person name="Nakagawa Y."/>
            <person name="Tanasupawat S."/>
        </authorList>
    </citation>
    <scope>NUCLEOTIDE SEQUENCE [LARGE SCALE GENOMIC DNA]</scope>
    <source>
        <strain evidence="10 11">AVA-1</strain>
    </source>
</reference>
<evidence type="ECO:0000256" key="8">
    <source>
        <dbReference type="SAM" id="MobiDB-lite"/>
    </source>
</evidence>
<feature type="region of interest" description="Disordered" evidence="8">
    <location>
        <begin position="1"/>
        <end position="31"/>
    </location>
</feature>
<feature type="transmembrane region" description="Helical" evidence="7">
    <location>
        <begin position="220"/>
        <end position="239"/>
    </location>
</feature>
<keyword evidence="5 7" id="KW-1133">Transmembrane helix</keyword>
<accession>A0A4Q1HPH9</accession>
<evidence type="ECO:0000313" key="10">
    <source>
        <dbReference type="EMBL" id="RXN92256.1"/>
    </source>
</evidence>
<dbReference type="Gene3D" id="1.10.3720.10">
    <property type="entry name" value="MetI-like"/>
    <property type="match status" value="1"/>
</dbReference>
<organism evidence="10 11">
    <name type="scientific">Achromobacter aloeverae</name>
    <dbReference type="NCBI Taxonomy" id="1750518"/>
    <lineage>
        <taxon>Bacteria</taxon>
        <taxon>Pseudomonadati</taxon>
        <taxon>Pseudomonadota</taxon>
        <taxon>Betaproteobacteria</taxon>
        <taxon>Burkholderiales</taxon>
        <taxon>Alcaligenaceae</taxon>
        <taxon>Achromobacter</taxon>
    </lineage>
</organism>
<dbReference type="PANTHER" id="PTHR30151:SF38">
    <property type="entry name" value="ALIPHATIC SULFONATES TRANSPORT PERMEASE PROTEIN SSUC-RELATED"/>
    <property type="match status" value="1"/>
</dbReference>
<feature type="transmembrane region" description="Helical" evidence="7">
    <location>
        <begin position="251"/>
        <end position="272"/>
    </location>
</feature>
<protein>
    <submittedName>
        <fullName evidence="10">ABC transporter permease</fullName>
    </submittedName>
</protein>
<comment type="caution">
    <text evidence="10">The sequence shown here is derived from an EMBL/GenBank/DDBJ whole genome shotgun (WGS) entry which is preliminary data.</text>
</comment>
<dbReference type="CDD" id="cd06261">
    <property type="entry name" value="TM_PBP2"/>
    <property type="match status" value="1"/>
</dbReference>
<evidence type="ECO:0000256" key="2">
    <source>
        <dbReference type="ARBA" id="ARBA00022448"/>
    </source>
</evidence>
<evidence type="ECO:0000256" key="7">
    <source>
        <dbReference type="RuleBase" id="RU363032"/>
    </source>
</evidence>
<comment type="similarity">
    <text evidence="7">Belongs to the binding-protein-dependent transport system permease family.</text>
</comment>
<feature type="transmembrane region" description="Helical" evidence="7">
    <location>
        <begin position="155"/>
        <end position="174"/>
    </location>
</feature>
<dbReference type="InterPro" id="IPR000515">
    <property type="entry name" value="MetI-like"/>
</dbReference>
<dbReference type="PROSITE" id="PS50928">
    <property type="entry name" value="ABC_TM1"/>
    <property type="match status" value="1"/>
</dbReference>
<evidence type="ECO:0000313" key="11">
    <source>
        <dbReference type="Proteomes" id="UP000290849"/>
    </source>
</evidence>
<feature type="transmembrane region" description="Helical" evidence="7">
    <location>
        <begin position="133"/>
        <end position="149"/>
    </location>
</feature>
<proteinExistence type="inferred from homology"/>
<keyword evidence="3" id="KW-1003">Cell membrane</keyword>
<evidence type="ECO:0000256" key="1">
    <source>
        <dbReference type="ARBA" id="ARBA00004651"/>
    </source>
</evidence>